<dbReference type="Gene3D" id="3.30.420.10">
    <property type="entry name" value="Ribonuclease H-like superfamily/Ribonuclease H"/>
    <property type="match status" value="1"/>
</dbReference>
<accession>A0A914C2J3</accession>
<proteinExistence type="predicted"/>
<reference evidence="2" key="1">
    <citation type="submission" date="2022-11" db="UniProtKB">
        <authorList>
            <consortium name="WormBaseParasite"/>
        </authorList>
    </citation>
    <scope>IDENTIFICATION</scope>
</reference>
<organism evidence="1 2">
    <name type="scientific">Acrobeloides nanus</name>
    <dbReference type="NCBI Taxonomy" id="290746"/>
    <lineage>
        <taxon>Eukaryota</taxon>
        <taxon>Metazoa</taxon>
        <taxon>Ecdysozoa</taxon>
        <taxon>Nematoda</taxon>
        <taxon>Chromadorea</taxon>
        <taxon>Rhabditida</taxon>
        <taxon>Tylenchina</taxon>
        <taxon>Cephalobomorpha</taxon>
        <taxon>Cephaloboidea</taxon>
        <taxon>Cephalobidae</taxon>
        <taxon>Acrobeloides</taxon>
    </lineage>
</organism>
<name>A0A914C2J3_9BILA</name>
<dbReference type="PANTHER" id="PTHR46068">
    <property type="entry name" value="PROTEIN CBG27172"/>
    <property type="match status" value="1"/>
</dbReference>
<evidence type="ECO:0000313" key="1">
    <source>
        <dbReference type="Proteomes" id="UP000887540"/>
    </source>
</evidence>
<dbReference type="PANTHER" id="PTHR46068:SF1">
    <property type="entry name" value="TRANSPOSASE IS30-LIKE HTH DOMAIN-CONTAINING PROTEIN"/>
    <property type="match status" value="1"/>
</dbReference>
<keyword evidence="1" id="KW-1185">Reference proteome</keyword>
<protein>
    <submittedName>
        <fullName evidence="2">Uncharacterized protein</fullName>
    </submittedName>
</protein>
<dbReference type="InterPro" id="IPR036397">
    <property type="entry name" value="RNaseH_sf"/>
</dbReference>
<sequence>MKDEWSSSTPEFNALDYSIWSILEAKACAKAHKTVKSLRCALINAWEEIPLETLKKVIDDFPKRLNACIQAQGGYFE</sequence>
<dbReference type="AlphaFoldDB" id="A0A914C2J3"/>
<dbReference type="GO" id="GO:0003676">
    <property type="term" value="F:nucleic acid binding"/>
    <property type="evidence" value="ECO:0007669"/>
    <property type="project" value="InterPro"/>
</dbReference>
<dbReference type="Proteomes" id="UP000887540">
    <property type="component" value="Unplaced"/>
</dbReference>
<dbReference type="WBParaSite" id="ACRNAN_Path_153.g556.t1">
    <property type="protein sequence ID" value="ACRNAN_Path_153.g556.t1"/>
    <property type="gene ID" value="ACRNAN_Path_153.g556"/>
</dbReference>
<evidence type="ECO:0000313" key="2">
    <source>
        <dbReference type="WBParaSite" id="ACRNAN_Path_153.g556.t1"/>
    </source>
</evidence>